<gene>
    <name evidence="2" type="ORF">H9705_09475</name>
</gene>
<evidence type="ECO:0000313" key="3">
    <source>
        <dbReference type="Proteomes" id="UP000823849"/>
    </source>
</evidence>
<dbReference type="EMBL" id="DWWU01000039">
    <property type="protein sequence ID" value="HJC16027.1"/>
    <property type="molecule type" value="Genomic_DNA"/>
</dbReference>
<dbReference type="InterPro" id="IPR008840">
    <property type="entry name" value="Sipho_Gp157"/>
</dbReference>
<protein>
    <submittedName>
        <fullName evidence="2">Siphovirus Gp157 family protein</fullName>
    </submittedName>
</protein>
<keyword evidence="1" id="KW-0175">Coiled coil</keyword>
<evidence type="ECO:0000256" key="1">
    <source>
        <dbReference type="SAM" id="Coils"/>
    </source>
</evidence>
<proteinExistence type="predicted"/>
<name>A0A9D2ND00_9FIRM</name>
<feature type="coiled-coil region" evidence="1">
    <location>
        <begin position="58"/>
        <end position="85"/>
    </location>
</feature>
<evidence type="ECO:0000313" key="2">
    <source>
        <dbReference type="EMBL" id="HJC16027.1"/>
    </source>
</evidence>
<comment type="caution">
    <text evidence="2">The sequence shown here is derived from an EMBL/GenBank/DDBJ whole genome shotgun (WGS) entry which is preliminary data.</text>
</comment>
<reference evidence="2" key="2">
    <citation type="submission" date="2021-04" db="EMBL/GenBank/DDBJ databases">
        <authorList>
            <person name="Gilroy R."/>
        </authorList>
    </citation>
    <scope>NUCLEOTIDE SEQUENCE</scope>
    <source>
        <strain evidence="2">CHK185-5351</strain>
    </source>
</reference>
<reference evidence="2" key="1">
    <citation type="journal article" date="2021" name="PeerJ">
        <title>Extensive microbial diversity within the chicken gut microbiome revealed by metagenomics and culture.</title>
        <authorList>
            <person name="Gilroy R."/>
            <person name="Ravi A."/>
            <person name="Getino M."/>
            <person name="Pursley I."/>
            <person name="Horton D.L."/>
            <person name="Alikhan N.F."/>
            <person name="Baker D."/>
            <person name="Gharbi K."/>
            <person name="Hall N."/>
            <person name="Watson M."/>
            <person name="Adriaenssens E.M."/>
            <person name="Foster-Nyarko E."/>
            <person name="Jarju S."/>
            <person name="Secka A."/>
            <person name="Antonio M."/>
            <person name="Oren A."/>
            <person name="Chaudhuri R.R."/>
            <person name="La Ragione R."/>
            <person name="Hildebrand F."/>
            <person name="Pallen M.J."/>
        </authorList>
    </citation>
    <scope>NUCLEOTIDE SEQUENCE</scope>
    <source>
        <strain evidence="2">CHK185-5351</strain>
    </source>
</reference>
<dbReference type="Proteomes" id="UP000823849">
    <property type="component" value="Unassembled WGS sequence"/>
</dbReference>
<dbReference type="Pfam" id="PF05565">
    <property type="entry name" value="Sipho_Gp157"/>
    <property type="match status" value="1"/>
</dbReference>
<sequence>MGESLYELSEKWAIAKDMFYDNEVDDQVIFDTLEAIEGEIEDKADKYAIILRTMAGDIETIKKEEARLYARRASLERRSKALKERLQANLEFVGKTKFKTALFSFSIAKNGGKHPIEITSALDEIPGKYLIPQPPVPDKDAIRELLKDKEVDWAHLLPYGKHLTIR</sequence>
<accession>A0A9D2ND00</accession>
<dbReference type="AlphaFoldDB" id="A0A9D2ND00"/>
<organism evidence="2 3">
    <name type="scientific">Candidatus Fusicatenibacter intestinigallinarum</name>
    <dbReference type="NCBI Taxonomy" id="2838598"/>
    <lineage>
        <taxon>Bacteria</taxon>
        <taxon>Bacillati</taxon>
        <taxon>Bacillota</taxon>
        <taxon>Clostridia</taxon>
        <taxon>Lachnospirales</taxon>
        <taxon>Lachnospiraceae</taxon>
        <taxon>Fusicatenibacter</taxon>
    </lineage>
</organism>